<accession>A0A8S1IMU3</accession>
<feature type="signal peptide" evidence="2">
    <location>
        <begin position="1"/>
        <end position="27"/>
    </location>
</feature>
<protein>
    <recommendedName>
        <fullName evidence="5">Peptidase S1 domain-containing protein</fullName>
    </recommendedName>
</protein>
<keyword evidence="2" id="KW-0732">Signal</keyword>
<comment type="caution">
    <text evidence="3">The sequence shown here is derived from an EMBL/GenBank/DDBJ whole genome shotgun (WGS) entry which is preliminary data.</text>
</comment>
<sequence length="343" mass="36866">MKTATLQQYLVSTCVVGLISQCLFACAQEWTTLPSSRTPGLVHSGREVDQPMCTALIIKKHYALTPASCVPRLGIRPYVCNPVCAFKPAQACAPAQVHPKSLDTGGHDVAVYALPHLAHAVDVGTAGIYPTLAAPDLAVPVNTVVTAVRLRGDVAEAAQFIVVNEKFCLSAGDSERARKICALPLAPGGNLSSMRTGASDDPVFLFMSDPTCSFDTGFVGTDLLVAIGYWDKTVMPGVLGFVGTPVSEIRGWVDATAIEDPGLLYQLWHRIPPFSLVVVLVHAWMLWKFCVFAAKLWECDDHMFQMADEQPLKRQGSKEFEDGSDNGSSTGGIHGKSYDTVPS</sequence>
<dbReference type="AlphaFoldDB" id="A0A8S1IMU3"/>
<evidence type="ECO:0000313" key="3">
    <source>
        <dbReference type="EMBL" id="CAD7695645.1"/>
    </source>
</evidence>
<evidence type="ECO:0000256" key="2">
    <source>
        <dbReference type="SAM" id="SignalP"/>
    </source>
</evidence>
<evidence type="ECO:0000256" key="1">
    <source>
        <dbReference type="SAM" id="MobiDB-lite"/>
    </source>
</evidence>
<evidence type="ECO:0008006" key="5">
    <source>
        <dbReference type="Google" id="ProtNLM"/>
    </source>
</evidence>
<dbReference type="EMBL" id="CAJHUC010000371">
    <property type="protein sequence ID" value="CAD7695645.1"/>
    <property type="molecule type" value="Genomic_DNA"/>
</dbReference>
<keyword evidence="4" id="KW-1185">Reference proteome</keyword>
<organism evidence="3 4">
    <name type="scientific">Ostreobium quekettii</name>
    <dbReference type="NCBI Taxonomy" id="121088"/>
    <lineage>
        <taxon>Eukaryota</taxon>
        <taxon>Viridiplantae</taxon>
        <taxon>Chlorophyta</taxon>
        <taxon>core chlorophytes</taxon>
        <taxon>Ulvophyceae</taxon>
        <taxon>TCBD clade</taxon>
        <taxon>Bryopsidales</taxon>
        <taxon>Ostreobineae</taxon>
        <taxon>Ostreobiaceae</taxon>
        <taxon>Ostreobium</taxon>
    </lineage>
</organism>
<feature type="compositionally biased region" description="Basic and acidic residues" evidence="1">
    <location>
        <begin position="310"/>
        <end position="321"/>
    </location>
</feature>
<reference evidence="3" key="1">
    <citation type="submission" date="2020-12" db="EMBL/GenBank/DDBJ databases">
        <authorList>
            <person name="Iha C."/>
        </authorList>
    </citation>
    <scope>NUCLEOTIDE SEQUENCE</scope>
</reference>
<feature type="region of interest" description="Disordered" evidence="1">
    <location>
        <begin position="310"/>
        <end position="343"/>
    </location>
</feature>
<evidence type="ECO:0000313" key="4">
    <source>
        <dbReference type="Proteomes" id="UP000708148"/>
    </source>
</evidence>
<gene>
    <name evidence="3" type="ORF">OSTQU699_LOCUS1006</name>
</gene>
<proteinExistence type="predicted"/>
<dbReference type="Proteomes" id="UP000708148">
    <property type="component" value="Unassembled WGS sequence"/>
</dbReference>
<name>A0A8S1IMU3_9CHLO</name>
<feature type="chain" id="PRO_5035813031" description="Peptidase S1 domain-containing protein" evidence="2">
    <location>
        <begin position="28"/>
        <end position="343"/>
    </location>
</feature>